<dbReference type="Gene3D" id="1.10.357.10">
    <property type="entry name" value="Tetracycline Repressor, domain 2"/>
    <property type="match status" value="1"/>
</dbReference>
<protein>
    <submittedName>
        <fullName evidence="7">TetR/AcrR family transcriptional regulator</fullName>
    </submittedName>
</protein>
<evidence type="ECO:0000313" key="7">
    <source>
        <dbReference type="EMBL" id="URF08179.1"/>
    </source>
</evidence>
<proteinExistence type="predicted"/>
<dbReference type="GO" id="GO:0003677">
    <property type="term" value="F:DNA binding"/>
    <property type="evidence" value="ECO:0007669"/>
    <property type="project" value="UniProtKB-UniRule"/>
</dbReference>
<dbReference type="KEGG" id="ccam:M5D45_25305"/>
<keyword evidence="2" id="KW-0805">Transcription regulation</keyword>
<dbReference type="PANTHER" id="PTHR47506:SF1">
    <property type="entry name" value="HTH-TYPE TRANSCRIPTIONAL REGULATOR YJDC"/>
    <property type="match status" value="1"/>
</dbReference>
<evidence type="ECO:0000313" key="8">
    <source>
        <dbReference type="Proteomes" id="UP001056132"/>
    </source>
</evidence>
<dbReference type="EMBL" id="CP097331">
    <property type="protein sequence ID" value="URF08179.1"/>
    <property type="molecule type" value="Genomic_DNA"/>
</dbReference>
<dbReference type="InterPro" id="IPR011075">
    <property type="entry name" value="TetR_C"/>
</dbReference>
<reference evidence="7" key="1">
    <citation type="journal article" date="2022" name="Microbiol. Resour. Announc.">
        <title>Genome Sequence of Cupriavidus campinensis Strain G5, a Member of a Bacterial Consortium Capable of Polyethylene Degradation.</title>
        <authorList>
            <person name="Schneider B."/>
            <person name="Pfeiffer F."/>
            <person name="Dyall-Smith M."/>
            <person name="Kunte H.J."/>
        </authorList>
    </citation>
    <scope>NUCLEOTIDE SEQUENCE</scope>
    <source>
        <strain evidence="7">G5</strain>
    </source>
</reference>
<evidence type="ECO:0000256" key="5">
    <source>
        <dbReference type="PROSITE-ProRule" id="PRU00335"/>
    </source>
</evidence>
<dbReference type="PROSITE" id="PS01081">
    <property type="entry name" value="HTH_TETR_1"/>
    <property type="match status" value="1"/>
</dbReference>
<dbReference type="PANTHER" id="PTHR47506">
    <property type="entry name" value="TRANSCRIPTIONAL REGULATORY PROTEIN"/>
    <property type="match status" value="1"/>
</dbReference>
<dbReference type="AlphaFoldDB" id="A0AAE9I5J1"/>
<organism evidence="7 8">
    <name type="scientific">Cupriavidus campinensis</name>
    <dbReference type="NCBI Taxonomy" id="151783"/>
    <lineage>
        <taxon>Bacteria</taxon>
        <taxon>Pseudomonadati</taxon>
        <taxon>Pseudomonadota</taxon>
        <taxon>Betaproteobacteria</taxon>
        <taxon>Burkholderiales</taxon>
        <taxon>Burkholderiaceae</taxon>
        <taxon>Cupriavidus</taxon>
    </lineage>
</organism>
<gene>
    <name evidence="7" type="ORF">M5D45_25305</name>
</gene>
<dbReference type="SUPFAM" id="SSF48498">
    <property type="entry name" value="Tetracyclin repressor-like, C-terminal domain"/>
    <property type="match status" value="1"/>
</dbReference>
<feature type="domain" description="HTH tetR-type" evidence="6">
    <location>
        <begin position="8"/>
        <end position="68"/>
    </location>
</feature>
<dbReference type="SUPFAM" id="SSF46689">
    <property type="entry name" value="Homeodomain-like"/>
    <property type="match status" value="1"/>
</dbReference>
<dbReference type="InterPro" id="IPR036271">
    <property type="entry name" value="Tet_transcr_reg_TetR-rel_C_sf"/>
</dbReference>
<dbReference type="Pfam" id="PF16925">
    <property type="entry name" value="TetR_C_13"/>
    <property type="match status" value="1"/>
</dbReference>
<name>A0AAE9I5J1_9BURK</name>
<keyword evidence="4" id="KW-0804">Transcription</keyword>
<dbReference type="Pfam" id="PF00440">
    <property type="entry name" value="TetR_N"/>
    <property type="match status" value="1"/>
</dbReference>
<dbReference type="PRINTS" id="PR00455">
    <property type="entry name" value="HTHTETR"/>
</dbReference>
<feature type="DNA-binding region" description="H-T-H motif" evidence="5">
    <location>
        <begin position="31"/>
        <end position="50"/>
    </location>
</feature>
<evidence type="ECO:0000256" key="1">
    <source>
        <dbReference type="ARBA" id="ARBA00022491"/>
    </source>
</evidence>
<dbReference type="Gene3D" id="1.10.10.60">
    <property type="entry name" value="Homeodomain-like"/>
    <property type="match status" value="1"/>
</dbReference>
<dbReference type="InterPro" id="IPR023772">
    <property type="entry name" value="DNA-bd_HTH_TetR-type_CS"/>
</dbReference>
<reference evidence="7" key="2">
    <citation type="submission" date="2022-05" db="EMBL/GenBank/DDBJ databases">
        <authorList>
            <person name="Kunte H.-J."/>
        </authorList>
    </citation>
    <scope>NUCLEOTIDE SEQUENCE</scope>
    <source>
        <strain evidence="7">G5</strain>
    </source>
</reference>
<evidence type="ECO:0000256" key="2">
    <source>
        <dbReference type="ARBA" id="ARBA00023015"/>
    </source>
</evidence>
<keyword evidence="3 5" id="KW-0238">DNA-binding</keyword>
<evidence type="ECO:0000256" key="4">
    <source>
        <dbReference type="ARBA" id="ARBA00023163"/>
    </source>
</evidence>
<dbReference type="Proteomes" id="UP001056132">
    <property type="component" value="Chromosome 2"/>
</dbReference>
<dbReference type="InterPro" id="IPR009057">
    <property type="entry name" value="Homeodomain-like_sf"/>
</dbReference>
<evidence type="ECO:0000259" key="6">
    <source>
        <dbReference type="PROSITE" id="PS50977"/>
    </source>
</evidence>
<dbReference type="PROSITE" id="PS50977">
    <property type="entry name" value="HTH_TETR_2"/>
    <property type="match status" value="1"/>
</dbReference>
<evidence type="ECO:0000256" key="3">
    <source>
        <dbReference type="ARBA" id="ARBA00023125"/>
    </source>
</evidence>
<accession>A0AAE9I5J1</accession>
<dbReference type="RefSeq" id="WP_250025987.1">
    <property type="nucleotide sequence ID" value="NZ_CP097331.1"/>
</dbReference>
<keyword evidence="1" id="KW-0678">Repressor</keyword>
<dbReference type="InterPro" id="IPR001647">
    <property type="entry name" value="HTH_TetR"/>
</dbReference>
<sequence>MRHGKTRQFDAAAALAAAQNTFLDKGYQATSTRELTQAMGLTQPSLYNAFGDKRSLFLLALDDYLNKSLRARIARAEANHPPAQAIAAFFGESVERALADPQHRGCMLINASLDASSDDPALREVVAEELDDLRAFFERSVRAAQAAGTLDAGFVPEDVAANLLAVQVGLRVLSRVMPERALLEAMVRQALSMLNLPSMPPPSC</sequence>